<gene>
    <name evidence="1" type="ORF">CKG00_03365</name>
</gene>
<protein>
    <recommendedName>
        <fullName evidence="3">Type VI secretion system baseplate subunit TssF</fullName>
    </recommendedName>
</protein>
<dbReference type="Proteomes" id="UP000286908">
    <property type="component" value="Unassembled WGS sequence"/>
</dbReference>
<dbReference type="OrthoDB" id="9763676at2"/>
<name>A0A433ZU15_MORMO</name>
<dbReference type="PANTHER" id="PTHR35370:SF1">
    <property type="entry name" value="TYPE VI SECRETION SYSTEM COMPONENT TSSF1"/>
    <property type="match status" value="1"/>
</dbReference>
<comment type="caution">
    <text evidence="1">The sequence shown here is derived from an EMBL/GenBank/DDBJ whole genome shotgun (WGS) entry which is preliminary data.</text>
</comment>
<sequence>MRDSTLHYFEQQRQHLLDGLDAFCRQHPHQAQLLGISRETITDPQLRALLDGVAYLTGLTAQQLDLTAPQLTETLVRTVFPDYLRPVPALLPVVFTPQAAAQVQTVAADTPFTTLNAAGDIIHWRTQHPLTLIPLAITGHRFIPQVVIYPEQGENRTAACSLQLTFSVTAPGISVSELNQASLTLNFTGDGAFPWLIDDAIHRQCAAVRLNTGETEIFLPPEVCQRLPVTYRTGAAENVQALLYDAL</sequence>
<organism evidence="1 2">
    <name type="scientific">Morganella morganii</name>
    <name type="common">Proteus morganii</name>
    <dbReference type="NCBI Taxonomy" id="582"/>
    <lineage>
        <taxon>Bacteria</taxon>
        <taxon>Pseudomonadati</taxon>
        <taxon>Pseudomonadota</taxon>
        <taxon>Gammaproteobacteria</taxon>
        <taxon>Enterobacterales</taxon>
        <taxon>Morganellaceae</taxon>
        <taxon>Morganella</taxon>
    </lineage>
</organism>
<dbReference type="EMBL" id="NRQY01000001">
    <property type="protein sequence ID" value="RUT65552.1"/>
    <property type="molecule type" value="Genomic_DNA"/>
</dbReference>
<dbReference type="AlphaFoldDB" id="A0A433ZU15"/>
<evidence type="ECO:0000313" key="1">
    <source>
        <dbReference type="EMBL" id="RUT65552.1"/>
    </source>
</evidence>
<dbReference type="InterPro" id="IPR010272">
    <property type="entry name" value="T6SS_TssF"/>
</dbReference>
<evidence type="ECO:0008006" key="3">
    <source>
        <dbReference type="Google" id="ProtNLM"/>
    </source>
</evidence>
<dbReference type="PANTHER" id="PTHR35370">
    <property type="entry name" value="CYTOPLASMIC PROTEIN-RELATED-RELATED"/>
    <property type="match status" value="1"/>
</dbReference>
<proteinExistence type="predicted"/>
<reference evidence="1 2" key="1">
    <citation type="submission" date="2017-08" db="EMBL/GenBank/DDBJ databases">
        <title>Draft genome sequence of pheromone producing symbiont Morganella morganii, of the female New Zealand grass grub Costelytra giveni.</title>
        <authorList>
            <person name="Laugraud A."/>
            <person name="Young S.D."/>
            <person name="Hurst M.H."/>
        </authorList>
    </citation>
    <scope>NUCLEOTIDE SEQUENCE [LARGE SCALE GENOMIC DNA]</scope>
    <source>
        <strain evidence="1 2">MMsCG</strain>
    </source>
</reference>
<dbReference type="Pfam" id="PF05947">
    <property type="entry name" value="T6SS_TssF"/>
    <property type="match status" value="1"/>
</dbReference>
<accession>A0A433ZU15</accession>
<evidence type="ECO:0000313" key="2">
    <source>
        <dbReference type="Proteomes" id="UP000286908"/>
    </source>
</evidence>